<evidence type="ECO:0000256" key="1">
    <source>
        <dbReference type="ARBA" id="ARBA00000885"/>
    </source>
</evidence>
<evidence type="ECO:0000256" key="6">
    <source>
        <dbReference type="PROSITE-ProRule" id="PRU00104"/>
    </source>
</evidence>
<proteinExistence type="predicted"/>
<dbReference type="PROSITE" id="PS50237">
    <property type="entry name" value="HECT"/>
    <property type="match status" value="2"/>
</dbReference>
<reference evidence="9 10" key="1">
    <citation type="submission" date="2024-06" db="EMBL/GenBank/DDBJ databases">
        <authorList>
            <person name="Pan Q."/>
            <person name="Wen M."/>
            <person name="Jouanno E."/>
            <person name="Zahm M."/>
            <person name="Klopp C."/>
            <person name="Cabau C."/>
            <person name="Louis A."/>
            <person name="Berthelot C."/>
            <person name="Parey E."/>
            <person name="Roest Crollius H."/>
            <person name="Montfort J."/>
            <person name="Robinson-Rechavi M."/>
            <person name="Bouchez O."/>
            <person name="Lampietro C."/>
            <person name="Lopez Roques C."/>
            <person name="Donnadieu C."/>
            <person name="Postlethwait J."/>
            <person name="Bobe J."/>
            <person name="Verreycken H."/>
            <person name="Guiguen Y."/>
        </authorList>
    </citation>
    <scope>NUCLEOTIDE SEQUENCE [LARGE SCALE GENOMIC DNA]</scope>
    <source>
        <strain evidence="9">Up_M1</strain>
        <tissue evidence="9">Testis</tissue>
    </source>
</reference>
<dbReference type="PANTHER" id="PTHR11254:SF440">
    <property type="entry name" value="E3 UBIQUITIN-PROTEIN LIGASE NEDD-4"/>
    <property type="match status" value="1"/>
</dbReference>
<dbReference type="InterPro" id="IPR000569">
    <property type="entry name" value="HECT_dom"/>
</dbReference>
<dbReference type="GO" id="GO:0061630">
    <property type="term" value="F:ubiquitin protein ligase activity"/>
    <property type="evidence" value="ECO:0007669"/>
    <property type="project" value="UniProtKB-EC"/>
</dbReference>
<dbReference type="SUPFAM" id="SSF56204">
    <property type="entry name" value="Hect, E3 ligase catalytic domain"/>
    <property type="match status" value="1"/>
</dbReference>
<accession>A0ABD0W6C0</accession>
<dbReference type="Proteomes" id="UP001557470">
    <property type="component" value="Unassembled WGS sequence"/>
</dbReference>
<protein>
    <recommendedName>
        <fullName evidence="3">HECT-type E3 ubiquitin transferase</fullName>
        <ecNumber evidence="3">2.3.2.26</ecNumber>
    </recommendedName>
</protein>
<dbReference type="Pfam" id="PF00632">
    <property type="entry name" value="HECT"/>
    <property type="match status" value="1"/>
</dbReference>
<feature type="domain" description="HECT" evidence="8">
    <location>
        <begin position="364"/>
        <end position="394"/>
    </location>
</feature>
<dbReference type="InterPro" id="IPR050409">
    <property type="entry name" value="E3_ubiq-protein_ligase"/>
</dbReference>
<keyword evidence="5 6" id="KW-0833">Ubl conjugation pathway</keyword>
<dbReference type="Gene3D" id="3.90.1750.10">
    <property type="entry name" value="Hect, E3 ligase catalytic domains"/>
    <property type="match status" value="1"/>
</dbReference>
<evidence type="ECO:0000313" key="9">
    <source>
        <dbReference type="EMBL" id="KAL0966812.1"/>
    </source>
</evidence>
<comment type="caution">
    <text evidence="9">The sequence shown here is derived from an EMBL/GenBank/DDBJ whole genome shotgun (WGS) entry which is preliminary data.</text>
</comment>
<comment type="pathway">
    <text evidence="2">Protein modification; protein ubiquitination.</text>
</comment>
<organism evidence="9 10">
    <name type="scientific">Umbra pygmaea</name>
    <name type="common">Eastern mudminnow</name>
    <dbReference type="NCBI Taxonomy" id="75934"/>
    <lineage>
        <taxon>Eukaryota</taxon>
        <taxon>Metazoa</taxon>
        <taxon>Chordata</taxon>
        <taxon>Craniata</taxon>
        <taxon>Vertebrata</taxon>
        <taxon>Euteleostomi</taxon>
        <taxon>Actinopterygii</taxon>
        <taxon>Neopterygii</taxon>
        <taxon>Teleostei</taxon>
        <taxon>Protacanthopterygii</taxon>
        <taxon>Esociformes</taxon>
        <taxon>Umbridae</taxon>
        <taxon>Umbra</taxon>
    </lineage>
</organism>
<feature type="region of interest" description="Disordered" evidence="7">
    <location>
        <begin position="187"/>
        <end position="249"/>
    </location>
</feature>
<dbReference type="PANTHER" id="PTHR11254">
    <property type="entry name" value="HECT DOMAIN UBIQUITIN-PROTEIN LIGASE"/>
    <property type="match status" value="1"/>
</dbReference>
<comment type="catalytic activity">
    <reaction evidence="1">
        <text>S-ubiquitinyl-[E2 ubiquitin-conjugating enzyme]-L-cysteine + [acceptor protein]-L-lysine = [E2 ubiquitin-conjugating enzyme]-L-cysteine + N(6)-ubiquitinyl-[acceptor protein]-L-lysine.</text>
        <dbReference type="EC" id="2.3.2.26"/>
    </reaction>
</comment>
<evidence type="ECO:0000256" key="3">
    <source>
        <dbReference type="ARBA" id="ARBA00012485"/>
    </source>
</evidence>
<keyword evidence="4" id="KW-0808">Transferase</keyword>
<keyword evidence="10" id="KW-1185">Reference proteome</keyword>
<name>A0ABD0W6C0_UMBPY</name>
<evidence type="ECO:0000313" key="10">
    <source>
        <dbReference type="Proteomes" id="UP001557470"/>
    </source>
</evidence>
<feature type="compositionally biased region" description="Polar residues" evidence="7">
    <location>
        <begin position="200"/>
        <end position="226"/>
    </location>
</feature>
<dbReference type="SMART" id="SM00119">
    <property type="entry name" value="HECTc"/>
    <property type="match status" value="1"/>
</dbReference>
<dbReference type="Gene3D" id="3.30.2410.10">
    <property type="entry name" value="Hect, E3 ligase catalytic domain"/>
    <property type="match status" value="1"/>
</dbReference>
<evidence type="ECO:0000256" key="5">
    <source>
        <dbReference type="ARBA" id="ARBA00022786"/>
    </source>
</evidence>
<dbReference type="AlphaFoldDB" id="A0ABD0W6C0"/>
<dbReference type="InterPro" id="IPR035983">
    <property type="entry name" value="Hect_E3_ubiquitin_ligase"/>
</dbReference>
<dbReference type="EMBL" id="JAGEUA010000009">
    <property type="protein sequence ID" value="KAL0966812.1"/>
    <property type="molecule type" value="Genomic_DNA"/>
</dbReference>
<evidence type="ECO:0000256" key="7">
    <source>
        <dbReference type="SAM" id="MobiDB-lite"/>
    </source>
</evidence>
<feature type="active site" description="Glycyl thioester intermediate" evidence="6">
    <location>
        <position position="653"/>
    </location>
</feature>
<feature type="domain" description="HECT" evidence="8">
    <location>
        <begin position="614"/>
        <end position="686"/>
    </location>
</feature>
<dbReference type="EC" id="2.3.2.26" evidence="3"/>
<feature type="compositionally biased region" description="Basic and acidic residues" evidence="7">
    <location>
        <begin position="227"/>
        <end position="246"/>
    </location>
</feature>
<evidence type="ECO:0000256" key="2">
    <source>
        <dbReference type="ARBA" id="ARBA00004906"/>
    </source>
</evidence>
<evidence type="ECO:0000259" key="8">
    <source>
        <dbReference type="PROSITE" id="PS50237"/>
    </source>
</evidence>
<sequence length="686" mass="77873">MEGAENGERSENSRAETITSVLQRVHRVVNVARRELEYEDNNNLLSSVRESFRNNRGRIRSSTSRVQETRRGRRPREITDMRLFLVDQMDCTTVPTEDQRLRLAQAGMGSARNMSVNTSWNLREFYSFVCENFPAVNLDLIGFTVAKANKQRKLVVLHANSVKDLKRQLKKSVLYIIPRGNLLSGVQTSTVPQDNPPTAPGQSSQTSAVLVNSPSTAPAQSSQRSPESVESHTEMDMSSESEHFDPSEWLNAGTPDVFYRVATRGSAGDAQQTVDRIDFMVTDQELDNVNSSDDTNDSNDQNSNDLIISTDELLDLATVLNNFQQQHISLDKEDPANTLHVIVHRRKILYSAFKAISSPSFCWRKSPKVEFVGEDGADYRGPQREFFRLLMQDVQHSGVFEGPSKDLLFTYHQGQEQKYFKVGKCVGWSIIHGGPGLRALDKTLFACMCGQNPSFKDFKWENLDEDVQNKIKKILACQNDEVFATLLQADNLGNWLAECGVYMSKREDIPNIVAYICKHYVFLRVANIMKHFTDGLNAWGNLWEVVKANYIAFQPVFTDMPVPLTRHCLKSMFKVNYSTRGTSRREQEEDTIFSWEVFLQMVEDKQADVTFEEILIFITSADMVPPLGFQEQPTIDFYNQEPGRSRMPYASTCALTFFLPRGLDSEYLMKDMVTSSIKNSLGFGKP</sequence>
<comment type="caution">
    <text evidence="6">Lacks conserved residue(s) required for the propagation of feature annotation.</text>
</comment>
<evidence type="ECO:0000256" key="4">
    <source>
        <dbReference type="ARBA" id="ARBA00022679"/>
    </source>
</evidence>
<gene>
    <name evidence="9" type="ORF">UPYG_G00300440</name>
</gene>